<dbReference type="PRINTS" id="PR00080">
    <property type="entry name" value="SDRFAMILY"/>
</dbReference>
<evidence type="ECO:0000256" key="4">
    <source>
        <dbReference type="RuleBase" id="RU000363"/>
    </source>
</evidence>
<dbReference type="PRINTS" id="PR00081">
    <property type="entry name" value="GDHRDH"/>
</dbReference>
<keyword evidence="3" id="KW-0560">Oxidoreductase</keyword>
<keyword evidence="2" id="KW-0521">NADP</keyword>
<protein>
    <submittedName>
        <fullName evidence="5">Short-chain dehydrogenase/reductase SDR</fullName>
    </submittedName>
</protein>
<evidence type="ECO:0000256" key="1">
    <source>
        <dbReference type="ARBA" id="ARBA00006484"/>
    </source>
</evidence>
<dbReference type="GO" id="GO:0009688">
    <property type="term" value="P:abscisic acid biosynthetic process"/>
    <property type="evidence" value="ECO:0007669"/>
    <property type="project" value="UniProtKB-ARBA"/>
</dbReference>
<dbReference type="FunFam" id="3.40.50.720:FF:000084">
    <property type="entry name" value="Short-chain dehydrogenase reductase"/>
    <property type="match status" value="1"/>
</dbReference>
<sequence>MPGLQGKVAIITGASSGIGLETTKAYLASGSSVLGVDISPLPSSLSPSPTFAFHQIDLSLPDAAASVLSSCQKAFGDRVDILLNVAGVMDLNHSVDTLDPAMWERVIKINLTAPVMLMRAVVPGMVERGGGTVVNVCSKAGISGGVAGVAYTASKHGLVGATKNVAFRFRHENIRCNAICPGGVATNIHTSVDLSKMDQKAWNSMLPVMQVHSVDFPKGTRPASHQVSALLFLGSDMSVGINGAILPVDGGWSTI</sequence>
<dbReference type="InterPro" id="IPR036291">
    <property type="entry name" value="NAD(P)-bd_dom_sf"/>
</dbReference>
<comment type="similarity">
    <text evidence="1 4">Belongs to the short-chain dehydrogenases/reductases (SDR) family.</text>
</comment>
<evidence type="ECO:0000313" key="6">
    <source>
        <dbReference type="Proteomes" id="UP000235786"/>
    </source>
</evidence>
<accession>A0A2J6S4Q4</accession>
<gene>
    <name evidence="5" type="ORF">L207DRAFT_541734</name>
</gene>
<dbReference type="CDD" id="cd05233">
    <property type="entry name" value="SDR_c"/>
    <property type="match status" value="1"/>
</dbReference>
<reference evidence="5 6" key="1">
    <citation type="submission" date="2016-04" db="EMBL/GenBank/DDBJ databases">
        <title>A degradative enzymes factory behind the ericoid mycorrhizal symbiosis.</title>
        <authorList>
            <consortium name="DOE Joint Genome Institute"/>
            <person name="Martino E."/>
            <person name="Morin E."/>
            <person name="Grelet G."/>
            <person name="Kuo A."/>
            <person name="Kohler A."/>
            <person name="Daghino S."/>
            <person name="Barry K."/>
            <person name="Choi C."/>
            <person name="Cichocki N."/>
            <person name="Clum A."/>
            <person name="Copeland A."/>
            <person name="Hainaut M."/>
            <person name="Haridas S."/>
            <person name="Labutti K."/>
            <person name="Lindquist E."/>
            <person name="Lipzen A."/>
            <person name="Khouja H.-R."/>
            <person name="Murat C."/>
            <person name="Ohm R."/>
            <person name="Olson A."/>
            <person name="Spatafora J."/>
            <person name="Veneault-Fourrey C."/>
            <person name="Henrissat B."/>
            <person name="Grigoriev I."/>
            <person name="Martin F."/>
            <person name="Perotto S."/>
        </authorList>
    </citation>
    <scope>NUCLEOTIDE SEQUENCE [LARGE SCALE GENOMIC DNA]</scope>
    <source>
        <strain evidence="5 6">F</strain>
    </source>
</reference>
<dbReference type="Proteomes" id="UP000235786">
    <property type="component" value="Unassembled WGS sequence"/>
</dbReference>
<dbReference type="PANTHER" id="PTHR24321">
    <property type="entry name" value="DEHYDROGENASES, SHORT CHAIN"/>
    <property type="match status" value="1"/>
</dbReference>
<dbReference type="GO" id="GO:0016491">
    <property type="term" value="F:oxidoreductase activity"/>
    <property type="evidence" value="ECO:0007669"/>
    <property type="project" value="UniProtKB-KW"/>
</dbReference>
<dbReference type="SUPFAM" id="SSF51735">
    <property type="entry name" value="NAD(P)-binding Rossmann-fold domains"/>
    <property type="match status" value="1"/>
</dbReference>
<dbReference type="InterPro" id="IPR002347">
    <property type="entry name" value="SDR_fam"/>
</dbReference>
<dbReference type="Gene3D" id="3.40.50.720">
    <property type="entry name" value="NAD(P)-binding Rossmann-like Domain"/>
    <property type="match status" value="1"/>
</dbReference>
<evidence type="ECO:0000313" key="5">
    <source>
        <dbReference type="EMBL" id="PMD45731.1"/>
    </source>
</evidence>
<dbReference type="PANTHER" id="PTHR24321:SF8">
    <property type="entry name" value="ESTRADIOL 17-BETA-DEHYDROGENASE 8-RELATED"/>
    <property type="match status" value="1"/>
</dbReference>
<dbReference type="Pfam" id="PF00106">
    <property type="entry name" value="adh_short"/>
    <property type="match status" value="1"/>
</dbReference>
<keyword evidence="6" id="KW-1185">Reference proteome</keyword>
<dbReference type="OrthoDB" id="37659at2759"/>
<evidence type="ECO:0000256" key="3">
    <source>
        <dbReference type="ARBA" id="ARBA00023002"/>
    </source>
</evidence>
<dbReference type="AlphaFoldDB" id="A0A2J6S4Q4"/>
<evidence type="ECO:0000256" key="2">
    <source>
        <dbReference type="ARBA" id="ARBA00022857"/>
    </source>
</evidence>
<name>A0A2J6S4Q4_HYAVF</name>
<organism evidence="5 6">
    <name type="scientific">Hyaloscypha variabilis (strain UAMH 11265 / GT02V1 / F)</name>
    <name type="common">Meliniomyces variabilis</name>
    <dbReference type="NCBI Taxonomy" id="1149755"/>
    <lineage>
        <taxon>Eukaryota</taxon>
        <taxon>Fungi</taxon>
        <taxon>Dikarya</taxon>
        <taxon>Ascomycota</taxon>
        <taxon>Pezizomycotina</taxon>
        <taxon>Leotiomycetes</taxon>
        <taxon>Helotiales</taxon>
        <taxon>Hyaloscyphaceae</taxon>
        <taxon>Hyaloscypha</taxon>
        <taxon>Hyaloscypha variabilis</taxon>
    </lineage>
</organism>
<proteinExistence type="inferred from homology"/>
<dbReference type="STRING" id="1149755.A0A2J6S4Q4"/>
<dbReference type="EMBL" id="KZ613940">
    <property type="protein sequence ID" value="PMD45731.1"/>
    <property type="molecule type" value="Genomic_DNA"/>
</dbReference>